<keyword evidence="3" id="KW-0862">Zinc</keyword>
<reference evidence="5" key="1">
    <citation type="submission" date="2017-09" db="EMBL/GenBank/DDBJ databases">
        <title>Depth-based differentiation of microbial function through sediment-hosted aquifers and enrichment of novel symbionts in the deep terrestrial subsurface.</title>
        <authorList>
            <person name="Probst A.J."/>
            <person name="Ladd B."/>
            <person name="Jarett J.K."/>
            <person name="Geller-Mcgrath D.E."/>
            <person name="Sieber C.M.K."/>
            <person name="Emerson J.B."/>
            <person name="Anantharaman K."/>
            <person name="Thomas B.C."/>
            <person name="Malmstrom R."/>
            <person name="Stieglmeier M."/>
            <person name="Klingl A."/>
            <person name="Woyke T."/>
            <person name="Ryan C.M."/>
            <person name="Banfield J.F."/>
        </authorList>
    </citation>
    <scope>NUCLEOTIDE SEQUENCE [LARGE SCALE GENOMIC DNA]</scope>
</reference>
<dbReference type="AlphaFoldDB" id="A0A2M8KCJ9"/>
<sequence length="70" mass="8047">VLEYAKKNGFKKVSRVEIELGSLVDHDEEILAENLIFNFKNLSKNTLAETAELEIKKIKGENWKLVSIEE</sequence>
<gene>
    <name evidence="4" type="ORF">COU82_00635</name>
</gene>
<dbReference type="EMBL" id="PFDX01000009">
    <property type="protein sequence ID" value="PJE57650.1"/>
    <property type="molecule type" value="Genomic_DNA"/>
</dbReference>
<keyword evidence="1" id="KW-0533">Nickel</keyword>
<keyword evidence="2" id="KW-0479">Metal-binding</keyword>
<dbReference type="Proteomes" id="UP000231648">
    <property type="component" value="Unassembled WGS sequence"/>
</dbReference>
<dbReference type="Gene3D" id="3.30.2320.50">
    <property type="match status" value="1"/>
</dbReference>
<dbReference type="GO" id="GO:0051604">
    <property type="term" value="P:protein maturation"/>
    <property type="evidence" value="ECO:0007669"/>
    <property type="project" value="InterPro"/>
</dbReference>
<evidence type="ECO:0000256" key="2">
    <source>
        <dbReference type="ARBA" id="ARBA00022723"/>
    </source>
</evidence>
<dbReference type="InterPro" id="IPR000688">
    <property type="entry name" value="HypA/HybF"/>
</dbReference>
<accession>A0A2M8KCJ9</accession>
<organism evidence="4 5">
    <name type="scientific">Candidatus Portnoybacteria bacterium CG10_big_fil_rev_8_21_14_0_10_38_18</name>
    <dbReference type="NCBI Taxonomy" id="1974813"/>
    <lineage>
        <taxon>Bacteria</taxon>
        <taxon>Candidatus Portnoyibacteriota</taxon>
    </lineage>
</organism>
<evidence type="ECO:0000256" key="1">
    <source>
        <dbReference type="ARBA" id="ARBA00022596"/>
    </source>
</evidence>
<comment type="caution">
    <text evidence="4">The sequence shown here is derived from an EMBL/GenBank/DDBJ whole genome shotgun (WGS) entry which is preliminary data.</text>
</comment>
<proteinExistence type="predicted"/>
<protein>
    <submittedName>
        <fullName evidence="4">Uncharacterized protein</fullName>
    </submittedName>
</protein>
<evidence type="ECO:0000256" key="3">
    <source>
        <dbReference type="ARBA" id="ARBA00022833"/>
    </source>
</evidence>
<evidence type="ECO:0000313" key="4">
    <source>
        <dbReference type="EMBL" id="PJE57650.1"/>
    </source>
</evidence>
<evidence type="ECO:0000313" key="5">
    <source>
        <dbReference type="Proteomes" id="UP000231648"/>
    </source>
</evidence>
<dbReference type="GO" id="GO:0016151">
    <property type="term" value="F:nickel cation binding"/>
    <property type="evidence" value="ECO:0007669"/>
    <property type="project" value="InterPro"/>
</dbReference>
<feature type="non-terminal residue" evidence="4">
    <location>
        <position position="1"/>
    </location>
</feature>
<name>A0A2M8KCJ9_9BACT</name>
<dbReference type="Pfam" id="PF01155">
    <property type="entry name" value="HypA"/>
    <property type="match status" value="1"/>
</dbReference>